<dbReference type="Proteomes" id="UP000091897">
    <property type="component" value="Chromosome"/>
</dbReference>
<evidence type="ECO:0000313" key="5">
    <source>
        <dbReference type="Proteomes" id="UP000092213"/>
    </source>
</evidence>
<dbReference type="Gene3D" id="2.130.10.130">
    <property type="entry name" value="Integrin alpha, N-terminal"/>
    <property type="match status" value="1"/>
</dbReference>
<dbReference type="InterPro" id="IPR028994">
    <property type="entry name" value="Integrin_alpha_N"/>
</dbReference>
<dbReference type="RefSeq" id="WP_066342714.1">
    <property type="nucleotide sequence ID" value="NZ_CP016170.1"/>
</dbReference>
<protein>
    <submittedName>
        <fullName evidence="3">Uncharacterized protein</fullName>
    </submittedName>
</protein>
<dbReference type="STRING" id="463025.BAU08_00405"/>
<keyword evidence="4" id="KW-1185">Reference proteome</keyword>
<organism evidence="3 5">
    <name type="scientific">Bordetella bronchialis</name>
    <dbReference type="NCBI Taxonomy" id="463025"/>
    <lineage>
        <taxon>Bacteria</taxon>
        <taxon>Pseudomonadati</taxon>
        <taxon>Pseudomonadota</taxon>
        <taxon>Betaproteobacteria</taxon>
        <taxon>Burkholderiales</taxon>
        <taxon>Alcaligenaceae</taxon>
        <taxon>Bordetella</taxon>
    </lineage>
</organism>
<dbReference type="EMBL" id="CP016171">
    <property type="protein sequence ID" value="ANN70008.1"/>
    <property type="molecule type" value="Genomic_DNA"/>
</dbReference>
<dbReference type="EMBL" id="CP016170">
    <property type="protein sequence ID" value="ANN64978.1"/>
    <property type="molecule type" value="Genomic_DNA"/>
</dbReference>
<feature type="region of interest" description="Disordered" evidence="1">
    <location>
        <begin position="1"/>
        <end position="30"/>
    </location>
</feature>
<evidence type="ECO:0000256" key="1">
    <source>
        <dbReference type="SAM" id="MobiDB-lite"/>
    </source>
</evidence>
<name>A0A193FCI2_9BORD</name>
<feature type="compositionally biased region" description="Basic and acidic residues" evidence="1">
    <location>
        <begin position="1"/>
        <end position="10"/>
    </location>
</feature>
<dbReference type="SUPFAM" id="SSF69318">
    <property type="entry name" value="Integrin alpha N-terminal domain"/>
    <property type="match status" value="1"/>
</dbReference>
<dbReference type="Proteomes" id="UP000092213">
    <property type="component" value="Chromosome"/>
</dbReference>
<gene>
    <name evidence="2" type="ORF">BAU06_00415</name>
    <name evidence="3" type="ORF">BAU08_00405</name>
</gene>
<sequence>MASDHHRSVKDAGANPPSTSTRLIQSPDMGEGPNAVSWLVGDVNGDGKAEICQQYTNSNGKLGIIVYGWNGTDMVVLKQNDDMGQGPNAINWLIGDVNGDGKAEICQQYKNGNGKLGMVVYGWNGTDMAVLKQNDDMGQGPNAVSWLIGDVNGDGKAEICQQYKNADNGNLGMIVYGWDDHDIKKIWTIWQQDDMGQGPNALTWLIGDVNGDGKAEICQLWDNGGKLAIIFYMWAEDGMHTTVPTYPGWFMDAEASTAGSGWFIGDVNEDGWTEMCHWWSDSSSVGASLYEYFAGKCARGPGARRYYVSSTPPPPVGFVLGDFRGKGRKELCEAYATGGALGMMLFTFFKGSTLKGKAEWGRDNMNQGPNAIAWLAGNFMGPIQDGQTTVQREQICQLWDNNGKLDMIVYGWKGGSDGFQDGDYGDGDGGITVLWPTA</sequence>
<dbReference type="AlphaFoldDB" id="A0A193FCI2"/>
<evidence type="ECO:0000313" key="2">
    <source>
        <dbReference type="EMBL" id="ANN64978.1"/>
    </source>
</evidence>
<dbReference type="OrthoDB" id="5481797at2"/>
<evidence type="ECO:0000313" key="3">
    <source>
        <dbReference type="EMBL" id="ANN70008.1"/>
    </source>
</evidence>
<evidence type="ECO:0000313" key="4">
    <source>
        <dbReference type="Proteomes" id="UP000091897"/>
    </source>
</evidence>
<dbReference type="KEGG" id="bbro:BAU06_00415"/>
<reference evidence="4 5" key="1">
    <citation type="submission" date="2016-06" db="EMBL/GenBank/DDBJ databases">
        <title>Complete genome sequences of Bordetella bronchialis and Bordetella flabilis.</title>
        <authorList>
            <person name="LiPuma J.J."/>
            <person name="Spilker T."/>
        </authorList>
    </citation>
    <scope>NUCLEOTIDE SEQUENCE [LARGE SCALE GENOMIC DNA]</scope>
    <source>
        <strain evidence="3 5">AU17976</strain>
        <strain evidence="2 4">AU3182</strain>
    </source>
</reference>
<accession>A0A193FCI2</accession>
<proteinExistence type="predicted"/>